<organism evidence="1 2">
    <name type="scientific">Dentiscutata erythropus</name>
    <dbReference type="NCBI Taxonomy" id="1348616"/>
    <lineage>
        <taxon>Eukaryota</taxon>
        <taxon>Fungi</taxon>
        <taxon>Fungi incertae sedis</taxon>
        <taxon>Mucoromycota</taxon>
        <taxon>Glomeromycotina</taxon>
        <taxon>Glomeromycetes</taxon>
        <taxon>Diversisporales</taxon>
        <taxon>Gigasporaceae</taxon>
        <taxon>Dentiscutata</taxon>
    </lineage>
</organism>
<feature type="non-terminal residue" evidence="1">
    <location>
        <position position="1"/>
    </location>
</feature>
<name>A0A9N9I6N2_9GLOM</name>
<protein>
    <submittedName>
        <fullName evidence="1">1734_t:CDS:1</fullName>
    </submittedName>
</protein>
<dbReference type="AlphaFoldDB" id="A0A9N9I6N2"/>
<reference evidence="1" key="1">
    <citation type="submission" date="2021-06" db="EMBL/GenBank/DDBJ databases">
        <authorList>
            <person name="Kallberg Y."/>
            <person name="Tangrot J."/>
            <person name="Rosling A."/>
        </authorList>
    </citation>
    <scope>NUCLEOTIDE SEQUENCE</scope>
    <source>
        <strain evidence="1">MA453B</strain>
    </source>
</reference>
<proteinExistence type="predicted"/>
<dbReference type="EMBL" id="CAJVPY010010906">
    <property type="protein sequence ID" value="CAG8722760.1"/>
    <property type="molecule type" value="Genomic_DNA"/>
</dbReference>
<evidence type="ECO:0000313" key="2">
    <source>
        <dbReference type="Proteomes" id="UP000789405"/>
    </source>
</evidence>
<dbReference type="Proteomes" id="UP000789405">
    <property type="component" value="Unassembled WGS sequence"/>
</dbReference>
<comment type="caution">
    <text evidence="1">The sequence shown here is derived from an EMBL/GenBank/DDBJ whole genome shotgun (WGS) entry which is preliminary data.</text>
</comment>
<evidence type="ECO:0000313" key="1">
    <source>
        <dbReference type="EMBL" id="CAG8722760.1"/>
    </source>
</evidence>
<gene>
    <name evidence="1" type="ORF">DERYTH_LOCUS14455</name>
</gene>
<sequence length="283" mass="31992">LYHTHSPYTLHDSELYFENVAQVKRLADTIKYTGSIIAMANNTKIKEKLKFSLLLGCIIGSTLSTELIRISISKFPPCVIVIIANKGKETATCIFKLYKKLLDIAANLQLKILGFATALVKDVFGMIINTQIYSFMTILEDEEKNPKVKNEIKQPSTLQSVNNLQETKSIFISIAITKVNTWNKLNTLTKGSLQLALILDSTQQSQNLNMEMNIDVNIGVVNRMFKISELVNQHRCYKVYTSQRMKRRVVRYSIFAPSNRYSSLVLYLSSNKSACSGIPCQNC</sequence>
<keyword evidence="2" id="KW-1185">Reference proteome</keyword>
<accession>A0A9N9I6N2</accession>
<dbReference type="OrthoDB" id="10573862at2759"/>